<dbReference type="SUPFAM" id="SSF52980">
    <property type="entry name" value="Restriction endonuclease-like"/>
    <property type="match status" value="1"/>
</dbReference>
<accession>A0ABQ2XEH3</accession>
<dbReference type="EMBL" id="BMWC01000007">
    <property type="protein sequence ID" value="GGX13046.1"/>
    <property type="molecule type" value="Genomic_DNA"/>
</dbReference>
<dbReference type="PANTHER" id="PTHR35400">
    <property type="entry name" value="SLR1083 PROTEIN"/>
    <property type="match status" value="1"/>
</dbReference>
<feature type="domain" description="Putative restriction endonuclease" evidence="1">
    <location>
        <begin position="15"/>
        <end position="189"/>
    </location>
</feature>
<dbReference type="RefSeq" id="WP_229906538.1">
    <property type="nucleotide sequence ID" value="NZ_BMWC01000007.1"/>
</dbReference>
<dbReference type="CDD" id="cd06260">
    <property type="entry name" value="DUF820-like"/>
    <property type="match status" value="1"/>
</dbReference>
<keyword evidence="3" id="KW-1185">Reference proteome</keyword>
<evidence type="ECO:0000313" key="3">
    <source>
        <dbReference type="Proteomes" id="UP000617743"/>
    </source>
</evidence>
<proteinExistence type="predicted"/>
<dbReference type="InterPro" id="IPR012296">
    <property type="entry name" value="Nuclease_put_TT1808"/>
</dbReference>
<name>A0ABQ2XEH3_9ACTN</name>
<dbReference type="InterPro" id="IPR008538">
    <property type="entry name" value="Uma2"/>
</dbReference>
<evidence type="ECO:0000259" key="1">
    <source>
        <dbReference type="Pfam" id="PF05685"/>
    </source>
</evidence>
<organism evidence="2 3">
    <name type="scientific">Streptomyces lomondensis</name>
    <dbReference type="NCBI Taxonomy" id="68229"/>
    <lineage>
        <taxon>Bacteria</taxon>
        <taxon>Bacillati</taxon>
        <taxon>Actinomycetota</taxon>
        <taxon>Actinomycetes</taxon>
        <taxon>Kitasatosporales</taxon>
        <taxon>Streptomycetaceae</taxon>
        <taxon>Streptomyces</taxon>
    </lineage>
</organism>
<dbReference type="PANTHER" id="PTHR35400:SF3">
    <property type="entry name" value="SLL1072 PROTEIN"/>
    <property type="match status" value="1"/>
</dbReference>
<dbReference type="Proteomes" id="UP000617743">
    <property type="component" value="Unassembled WGS sequence"/>
</dbReference>
<dbReference type="Gene3D" id="3.90.1570.10">
    <property type="entry name" value="tt1808, chain A"/>
    <property type="match status" value="1"/>
</dbReference>
<comment type="caution">
    <text evidence="2">The sequence shown here is derived from an EMBL/GenBank/DDBJ whole genome shotgun (WGS) entry which is preliminary data.</text>
</comment>
<protein>
    <recommendedName>
        <fullName evidence="1">Putative restriction endonuclease domain-containing protein</fullName>
    </recommendedName>
</protein>
<dbReference type="Pfam" id="PF05685">
    <property type="entry name" value="Uma2"/>
    <property type="match status" value="1"/>
</dbReference>
<gene>
    <name evidence="2" type="ORF">GCM10010383_48870</name>
</gene>
<reference evidence="3" key="1">
    <citation type="journal article" date="2019" name="Int. J. Syst. Evol. Microbiol.">
        <title>The Global Catalogue of Microorganisms (GCM) 10K type strain sequencing project: providing services to taxonomists for standard genome sequencing and annotation.</title>
        <authorList>
            <consortium name="The Broad Institute Genomics Platform"/>
            <consortium name="The Broad Institute Genome Sequencing Center for Infectious Disease"/>
            <person name="Wu L."/>
            <person name="Ma J."/>
        </authorList>
    </citation>
    <scope>NUCLEOTIDE SEQUENCE [LARGE SCALE GENOMIC DNA]</scope>
    <source>
        <strain evidence="3">JCM 4866</strain>
    </source>
</reference>
<dbReference type="InterPro" id="IPR011335">
    <property type="entry name" value="Restrct_endonuc-II-like"/>
</dbReference>
<sequence>MVVEVRQSSAQMSVEEFEALAEFTAREIETVGLEFIGGRLGVRKARNGNHGTVAAWLARRCLRDRPDLGLHPNVGLRVAEHGEGRALPDGVLAPTGSFAGQGAWADPGSALMTVEITSCDSDTHHRDREEKPQAYAGAGIPLYLLVDRHTRWTAVHSEPDPALGYRDVHMVRFGGTITLPEPLGIELDTEELKQYVD</sequence>
<evidence type="ECO:0000313" key="2">
    <source>
        <dbReference type="EMBL" id="GGX13046.1"/>
    </source>
</evidence>